<evidence type="ECO:0000256" key="1">
    <source>
        <dbReference type="ARBA" id="ARBA00004442"/>
    </source>
</evidence>
<feature type="chain" id="PRO_5047195780" evidence="4">
    <location>
        <begin position="22"/>
        <end position="798"/>
    </location>
</feature>
<dbReference type="Pfam" id="PF13715">
    <property type="entry name" value="CarbopepD_reg_2"/>
    <property type="match status" value="1"/>
</dbReference>
<keyword evidence="4" id="KW-0732">Signal</keyword>
<protein>
    <submittedName>
        <fullName evidence="6">TonB-dependent receptor</fullName>
    </submittedName>
</protein>
<proteinExistence type="predicted"/>
<dbReference type="SUPFAM" id="SSF56935">
    <property type="entry name" value="Porins"/>
    <property type="match status" value="1"/>
</dbReference>
<accession>A0ABZ0IQJ4</accession>
<dbReference type="InterPro" id="IPR008969">
    <property type="entry name" value="CarboxyPept-like_regulatory"/>
</dbReference>
<dbReference type="SUPFAM" id="SSF49464">
    <property type="entry name" value="Carboxypeptidase regulatory domain-like"/>
    <property type="match status" value="1"/>
</dbReference>
<evidence type="ECO:0000256" key="2">
    <source>
        <dbReference type="ARBA" id="ARBA00023136"/>
    </source>
</evidence>
<evidence type="ECO:0000256" key="3">
    <source>
        <dbReference type="ARBA" id="ARBA00023237"/>
    </source>
</evidence>
<dbReference type="Proteomes" id="UP001302349">
    <property type="component" value="Chromosome"/>
</dbReference>
<sequence length="798" mass="89094">MKTIFTGALCLLLALTAFGQAKQFTISGYLKDESNGEALIGANVFVREISGGTTANVYGFYSITLAEGTYNLDVSYVGYGDTHKVIDLTQDIRLDLELRSADAELETVVITSEAIDENVASIEMSTIELEMKAIEKLPAFAGEVDVLKSIQLLPGVSSVGEGTAGFNVRGGSVGQNLVLLDEAPVYQSSHLFGFFSVFNPDAVKDVKLYKGGIPTRYGGRLSSILDIRMKEGNNKDYDVAGGVGTVFSRLAVEGPIKKDKSSFIIAGRRSYADVLVRPFTNMLSDGAGMYFYDLTAKTNFNINDINRVYVSGYLGRDVFSFDESQGFDWGNRTATVRWNHLYGNKLFSNFSAFYSNYDYGFSFGTNKLDKFDWAAEVSTWNFKPEFNWFLNVNNELTFGGEAILYGFEPANASTVNNGIRTDISLDRRKALETAVYLSNDQKLSDKLFAQYGVRFSYFNNLGGSLMTYGDTLAGVEKPLLAVTEKGDWESIASYQNVEPRASLRYQLSELSSVKASYNRMSQYIHQISNTTASTPIDIWQPSDNNIAPQMGNQVAMGYFRNIGGKRFETSAEVYYKWNKNQVDYIDGAELFINEFIASQLLSGVGRAYGLELYVKKNAGRLTGWVSYTLGKSELKVDGINFGNDRKNHEGNWYATRFDQRHNLKVAGFYDLTKRVSLSANFSFMSGTPTTFPTDRYMSAGYVIPYVSGSERNNFRLPNYHRLDASLTINNVWRGKKNRSGNDHIVFSVYNLYARKNPFSIYFSQGRDRQMTDAPQQTAAKQLSLIGTLIPAVTYNFKF</sequence>
<name>A0ABZ0IQJ4_9BACT</name>
<keyword evidence="2" id="KW-0472">Membrane</keyword>
<evidence type="ECO:0000313" key="7">
    <source>
        <dbReference type="Proteomes" id="UP001302349"/>
    </source>
</evidence>
<comment type="subcellular location">
    <subcellularLocation>
        <location evidence="1">Cell outer membrane</location>
    </subcellularLocation>
</comment>
<dbReference type="InterPro" id="IPR012910">
    <property type="entry name" value="Plug_dom"/>
</dbReference>
<gene>
    <name evidence="6" type="ORF">RT717_01645</name>
</gene>
<keyword evidence="6" id="KW-0675">Receptor</keyword>
<dbReference type="EMBL" id="CP136051">
    <property type="protein sequence ID" value="WOK07323.1"/>
    <property type="molecule type" value="Genomic_DNA"/>
</dbReference>
<evidence type="ECO:0000313" key="6">
    <source>
        <dbReference type="EMBL" id="WOK07323.1"/>
    </source>
</evidence>
<dbReference type="InterPro" id="IPR037066">
    <property type="entry name" value="Plug_dom_sf"/>
</dbReference>
<dbReference type="Pfam" id="PF07715">
    <property type="entry name" value="Plug"/>
    <property type="match status" value="1"/>
</dbReference>
<dbReference type="Gene3D" id="2.40.170.20">
    <property type="entry name" value="TonB-dependent receptor, beta-barrel domain"/>
    <property type="match status" value="1"/>
</dbReference>
<keyword evidence="3" id="KW-0998">Cell outer membrane</keyword>
<evidence type="ECO:0000259" key="5">
    <source>
        <dbReference type="Pfam" id="PF07715"/>
    </source>
</evidence>
<keyword evidence="7" id="KW-1185">Reference proteome</keyword>
<feature type="domain" description="TonB-dependent receptor plug" evidence="5">
    <location>
        <begin position="143"/>
        <end position="220"/>
    </location>
</feature>
<organism evidence="6 7">
    <name type="scientific">Imperialibacter roseus</name>
    <dbReference type="NCBI Taxonomy" id="1324217"/>
    <lineage>
        <taxon>Bacteria</taxon>
        <taxon>Pseudomonadati</taxon>
        <taxon>Bacteroidota</taxon>
        <taxon>Cytophagia</taxon>
        <taxon>Cytophagales</taxon>
        <taxon>Flammeovirgaceae</taxon>
        <taxon>Imperialibacter</taxon>
    </lineage>
</organism>
<dbReference type="InterPro" id="IPR036942">
    <property type="entry name" value="Beta-barrel_TonB_sf"/>
</dbReference>
<reference evidence="6 7" key="1">
    <citation type="journal article" date="2023" name="Microbiol. Resour. Announc.">
        <title>Complete Genome Sequence of Imperialibacter roseus strain P4T.</title>
        <authorList>
            <person name="Tizabi D.R."/>
            <person name="Bachvaroff T."/>
            <person name="Hill R.T."/>
        </authorList>
    </citation>
    <scope>NUCLEOTIDE SEQUENCE [LARGE SCALE GENOMIC DNA]</scope>
    <source>
        <strain evidence="6 7">P4T</strain>
    </source>
</reference>
<evidence type="ECO:0000256" key="4">
    <source>
        <dbReference type="SAM" id="SignalP"/>
    </source>
</evidence>
<dbReference type="RefSeq" id="WP_317490005.1">
    <property type="nucleotide sequence ID" value="NZ_CP136051.1"/>
</dbReference>
<dbReference type="Gene3D" id="2.60.40.1120">
    <property type="entry name" value="Carboxypeptidase-like, regulatory domain"/>
    <property type="match status" value="1"/>
</dbReference>
<dbReference type="Gene3D" id="2.170.130.10">
    <property type="entry name" value="TonB-dependent receptor, plug domain"/>
    <property type="match status" value="1"/>
</dbReference>
<feature type="signal peptide" evidence="4">
    <location>
        <begin position="1"/>
        <end position="21"/>
    </location>
</feature>